<gene>
    <name evidence="8" type="ORF">ABH903_003073</name>
</gene>
<dbReference type="Proteomes" id="UP001565435">
    <property type="component" value="Unassembled WGS sequence"/>
</dbReference>
<organism evidence="8 9">
    <name type="scientific">Brevibacterium epidermidis</name>
    <dbReference type="NCBI Taxonomy" id="1698"/>
    <lineage>
        <taxon>Bacteria</taxon>
        <taxon>Bacillati</taxon>
        <taxon>Actinomycetota</taxon>
        <taxon>Actinomycetes</taxon>
        <taxon>Micrococcales</taxon>
        <taxon>Brevibacteriaceae</taxon>
        <taxon>Brevibacterium</taxon>
    </lineage>
</organism>
<dbReference type="InterPro" id="IPR012263">
    <property type="entry name" value="M_m6A_EcoRV"/>
</dbReference>
<dbReference type="PROSITE" id="PS00092">
    <property type="entry name" value="N6_MTASE"/>
    <property type="match status" value="1"/>
</dbReference>
<evidence type="ECO:0000256" key="3">
    <source>
        <dbReference type="ARBA" id="ARBA00022603"/>
    </source>
</evidence>
<dbReference type="GO" id="GO:0009007">
    <property type="term" value="F:site-specific DNA-methyltransferase (adenine-specific) activity"/>
    <property type="evidence" value="ECO:0007669"/>
    <property type="project" value="UniProtKB-EC"/>
</dbReference>
<dbReference type="Gene3D" id="3.40.50.150">
    <property type="entry name" value="Vaccinia Virus protein VP39"/>
    <property type="match status" value="1"/>
</dbReference>
<comment type="catalytic activity">
    <reaction evidence="6 7">
        <text>a 2'-deoxyadenosine in DNA + S-adenosyl-L-methionine = an N(6)-methyl-2'-deoxyadenosine in DNA + S-adenosyl-L-homocysteine + H(+)</text>
        <dbReference type="Rhea" id="RHEA:15197"/>
        <dbReference type="Rhea" id="RHEA-COMP:12418"/>
        <dbReference type="Rhea" id="RHEA-COMP:12419"/>
        <dbReference type="ChEBI" id="CHEBI:15378"/>
        <dbReference type="ChEBI" id="CHEBI:57856"/>
        <dbReference type="ChEBI" id="CHEBI:59789"/>
        <dbReference type="ChEBI" id="CHEBI:90615"/>
        <dbReference type="ChEBI" id="CHEBI:90616"/>
        <dbReference type="EC" id="2.1.1.72"/>
    </reaction>
</comment>
<evidence type="ECO:0000313" key="8">
    <source>
        <dbReference type="EMBL" id="MEY9260035.1"/>
    </source>
</evidence>
<keyword evidence="5 7" id="KW-0949">S-adenosyl-L-methionine</keyword>
<dbReference type="InterPro" id="IPR002052">
    <property type="entry name" value="DNA_methylase_N6_adenine_CS"/>
</dbReference>
<dbReference type="SUPFAM" id="SSF53335">
    <property type="entry name" value="S-adenosyl-L-methionine-dependent methyltransferases"/>
    <property type="match status" value="1"/>
</dbReference>
<dbReference type="EC" id="2.1.1.72" evidence="2 7"/>
<evidence type="ECO:0000256" key="2">
    <source>
        <dbReference type="ARBA" id="ARBA00011900"/>
    </source>
</evidence>
<dbReference type="PIRSF" id="PIRSF000398">
    <property type="entry name" value="M_m6A_EcoRV"/>
    <property type="match status" value="1"/>
</dbReference>
<comment type="similarity">
    <text evidence="1 7">Belongs to the N(4)/N(6)-methyltransferase family.</text>
</comment>
<evidence type="ECO:0000313" key="9">
    <source>
        <dbReference type="Proteomes" id="UP001565435"/>
    </source>
</evidence>
<dbReference type="Pfam" id="PF02086">
    <property type="entry name" value="MethyltransfD12"/>
    <property type="match status" value="1"/>
</dbReference>
<dbReference type="RefSeq" id="WP_370036977.1">
    <property type="nucleotide sequence ID" value="NZ_JBGBYS010000022.1"/>
</dbReference>
<proteinExistence type="inferred from homology"/>
<evidence type="ECO:0000256" key="4">
    <source>
        <dbReference type="ARBA" id="ARBA00022679"/>
    </source>
</evidence>
<dbReference type="InterPro" id="IPR012327">
    <property type="entry name" value="MeTrfase_D12"/>
</dbReference>
<dbReference type="EMBL" id="JBGBYS010000022">
    <property type="protein sequence ID" value="MEY9260035.1"/>
    <property type="molecule type" value="Genomic_DNA"/>
</dbReference>
<evidence type="ECO:0000256" key="6">
    <source>
        <dbReference type="ARBA" id="ARBA00047942"/>
    </source>
</evidence>
<protein>
    <recommendedName>
        <fullName evidence="2 7">Site-specific DNA-methyltransferase (adenine-specific)</fullName>
        <ecNumber evidence="2 7">2.1.1.72</ecNumber>
    </recommendedName>
</protein>
<dbReference type="InterPro" id="IPR023095">
    <property type="entry name" value="Ade_MeTrfase_dom_2"/>
</dbReference>
<dbReference type="PRINTS" id="PR00505">
    <property type="entry name" value="D12N6MTFRASE"/>
</dbReference>
<comment type="caution">
    <text evidence="8">The sequence shown here is derived from an EMBL/GenBank/DDBJ whole genome shotgun (WGS) entry which is preliminary data.</text>
</comment>
<keyword evidence="4 7" id="KW-0808">Transferase</keyword>
<dbReference type="InterPro" id="IPR029063">
    <property type="entry name" value="SAM-dependent_MTases_sf"/>
</dbReference>
<keyword evidence="9" id="KW-1185">Reference proteome</keyword>
<reference evidence="8 9" key="1">
    <citation type="submission" date="2024-07" db="EMBL/GenBank/DDBJ databases">
        <title>Mealworm larvae gut microbial communities from Newark, Delaware, USA.</title>
        <authorList>
            <person name="Blenner M."/>
        </authorList>
    </citation>
    <scope>NUCLEOTIDE SEQUENCE [LARGE SCALE GENOMIC DNA]</scope>
    <source>
        <strain evidence="8 9">UD i117</strain>
    </source>
</reference>
<dbReference type="GO" id="GO:0032259">
    <property type="term" value="P:methylation"/>
    <property type="evidence" value="ECO:0007669"/>
    <property type="project" value="UniProtKB-KW"/>
</dbReference>
<sequence>MTQLDGEFQTPVRQNPYALLESRAASPLSATPRPFLRWAGSKQRLLRQILPYIPTEYSGNYYEPFLGAGALFFLLEPEKAVLSDTCEPLIETYEAVRNSPSDVIRSLGNMDVLNKQQYYEIRDKSYLESADRAARFIYLNRAAWNGLYRVNNKGKFNVPYGRPRSANLVDADNLSSCSKILASASVSVADFENSVMDAKSGDLVYFDPPYVTGHNNNGFVDYNEKLFSWEDQQRLARLASELKASGVHVVVSNANHPSILSLYPSFRQAIISRRSALASDVAKRKSVTEVVFY</sequence>
<evidence type="ECO:0000256" key="5">
    <source>
        <dbReference type="ARBA" id="ARBA00022691"/>
    </source>
</evidence>
<evidence type="ECO:0000256" key="7">
    <source>
        <dbReference type="RuleBase" id="RU361257"/>
    </source>
</evidence>
<keyword evidence="3 7" id="KW-0489">Methyltransferase</keyword>
<dbReference type="PANTHER" id="PTHR30481:SF3">
    <property type="entry name" value="DNA ADENINE METHYLASE"/>
    <property type="match status" value="1"/>
</dbReference>
<evidence type="ECO:0000256" key="1">
    <source>
        <dbReference type="ARBA" id="ARBA00006594"/>
    </source>
</evidence>
<accession>A0ABV4ENE0</accession>
<dbReference type="PANTHER" id="PTHR30481">
    <property type="entry name" value="DNA ADENINE METHYLASE"/>
    <property type="match status" value="1"/>
</dbReference>
<dbReference type="NCBIfam" id="TIGR00571">
    <property type="entry name" value="dam"/>
    <property type="match status" value="1"/>
</dbReference>
<name>A0ABV4ENE0_BREEP</name>
<dbReference type="Gene3D" id="1.10.1020.10">
    <property type="entry name" value="Adenine-specific Methyltransferase, Domain 2"/>
    <property type="match status" value="1"/>
</dbReference>